<dbReference type="Gene3D" id="2.10.109.10">
    <property type="entry name" value="Umud Fragment, subunit A"/>
    <property type="match status" value="1"/>
</dbReference>
<gene>
    <name evidence="4" type="ORF">EUZ87_13865</name>
    <name evidence="2" type="ORF">LP667_14255</name>
    <name evidence="3" type="ORF">LPPLD21_03356</name>
</gene>
<dbReference type="CDD" id="cd00093">
    <property type="entry name" value="HTH_XRE"/>
    <property type="match status" value="1"/>
</dbReference>
<dbReference type="Proteomes" id="UP000236162">
    <property type="component" value="Unassembled WGS sequence"/>
</dbReference>
<dbReference type="Gene3D" id="1.10.260.40">
    <property type="entry name" value="lambda repressor-like DNA-binding domains"/>
    <property type="match status" value="1"/>
</dbReference>
<name>A0A2I9DU20_9LACO</name>
<dbReference type="GeneID" id="79808603"/>
<feature type="domain" description="HTH cro/C1-type" evidence="1">
    <location>
        <begin position="11"/>
        <end position="65"/>
    </location>
</feature>
<reference evidence="4 7" key="3">
    <citation type="submission" date="2019-01" db="EMBL/GenBank/DDBJ databases">
        <title>Draft genome sequence of Lactobacillus paraplantarum OSY-TC318, a Producer of the novel lantibiotic Paraplantaracin TC318.</title>
        <authorList>
            <person name="Hussein W.E."/>
            <person name="Huang E."/>
            <person name="Yousef A.E."/>
        </authorList>
    </citation>
    <scope>NUCLEOTIDE SEQUENCE [LARGE SCALE GENOMIC DNA]</scope>
    <source>
        <strain evidence="4 7">OSY-TC318</strain>
    </source>
</reference>
<dbReference type="CDD" id="cd06529">
    <property type="entry name" value="S24_LexA-like"/>
    <property type="match status" value="1"/>
</dbReference>
<dbReference type="RefSeq" id="WP_021730723.1">
    <property type="nucleotide sequence ID" value="NZ_AVAI01000059.1"/>
</dbReference>
<dbReference type="PANTHER" id="PTHR33516:SF2">
    <property type="entry name" value="LEXA REPRESSOR-RELATED"/>
    <property type="match status" value="1"/>
</dbReference>
<organism evidence="4 7">
    <name type="scientific">Lactiplantibacillus paraplantarum</name>
    <dbReference type="NCBI Taxonomy" id="60520"/>
    <lineage>
        <taxon>Bacteria</taxon>
        <taxon>Bacillati</taxon>
        <taxon>Bacillota</taxon>
        <taxon>Bacilli</taxon>
        <taxon>Lactobacillales</taxon>
        <taxon>Lactobacillaceae</taxon>
        <taxon>Lactiplantibacillus</taxon>
    </lineage>
</organism>
<dbReference type="InterPro" id="IPR001387">
    <property type="entry name" value="Cro/C1-type_HTH"/>
</dbReference>
<dbReference type="InterPro" id="IPR050077">
    <property type="entry name" value="LexA_repressor"/>
</dbReference>
<dbReference type="Pfam" id="PF13443">
    <property type="entry name" value="HTH_26"/>
    <property type="match status" value="1"/>
</dbReference>
<dbReference type="SMART" id="SM00530">
    <property type="entry name" value="HTH_XRE"/>
    <property type="match status" value="1"/>
</dbReference>
<dbReference type="PANTHER" id="PTHR33516">
    <property type="entry name" value="LEXA REPRESSOR"/>
    <property type="match status" value="1"/>
</dbReference>
<evidence type="ECO:0000313" key="3">
    <source>
        <dbReference type="EMBL" id="GBF03785.1"/>
    </source>
</evidence>
<dbReference type="InterPro" id="IPR039418">
    <property type="entry name" value="LexA-like"/>
</dbReference>
<evidence type="ECO:0000313" key="4">
    <source>
        <dbReference type="EMBL" id="TBX38307.1"/>
    </source>
</evidence>
<evidence type="ECO:0000313" key="6">
    <source>
        <dbReference type="Proteomes" id="UP000277896"/>
    </source>
</evidence>
<dbReference type="InterPro" id="IPR036286">
    <property type="entry name" value="LexA/Signal_pep-like_sf"/>
</dbReference>
<dbReference type="EMBL" id="BDOR01000054">
    <property type="protein sequence ID" value="GBF03785.1"/>
    <property type="molecule type" value="Genomic_DNA"/>
</dbReference>
<dbReference type="InterPro" id="IPR015927">
    <property type="entry name" value="Peptidase_S24_S26A/B/C"/>
</dbReference>
<dbReference type="EMBL" id="CP032744">
    <property type="protein sequence ID" value="AYJ39874.1"/>
    <property type="molecule type" value="Genomic_DNA"/>
</dbReference>
<dbReference type="SUPFAM" id="SSF47413">
    <property type="entry name" value="lambda repressor-like DNA-binding domains"/>
    <property type="match status" value="1"/>
</dbReference>
<evidence type="ECO:0000259" key="1">
    <source>
        <dbReference type="PROSITE" id="PS50943"/>
    </source>
</evidence>
<evidence type="ECO:0000313" key="2">
    <source>
        <dbReference type="EMBL" id="AYJ39874.1"/>
    </source>
</evidence>
<evidence type="ECO:0000313" key="5">
    <source>
        <dbReference type="Proteomes" id="UP000236162"/>
    </source>
</evidence>
<proteinExistence type="predicted"/>
<dbReference type="Proteomes" id="UP000292648">
    <property type="component" value="Unassembled WGS sequence"/>
</dbReference>
<accession>A0A2I9DU20</accession>
<dbReference type="GO" id="GO:0003677">
    <property type="term" value="F:DNA binding"/>
    <property type="evidence" value="ECO:0007669"/>
    <property type="project" value="InterPro"/>
</dbReference>
<reference evidence="2 6" key="2">
    <citation type="submission" date="2018-10" db="EMBL/GenBank/DDBJ databases">
        <title>Genome seuquencing of Lactobacillus species.</title>
        <authorList>
            <person name="Baek C."/>
            <person name="Yi H."/>
        </authorList>
    </citation>
    <scope>NUCLEOTIDE SEQUENCE [LARGE SCALE GENOMIC DNA]</scope>
    <source>
        <strain evidence="2 6">DSM 10667</strain>
    </source>
</reference>
<protein>
    <submittedName>
        <fullName evidence="3">Bifunctional S24 family peptidase/transcriptional regulator</fullName>
    </submittedName>
    <submittedName>
        <fullName evidence="4">XRE family transcriptional regulator</fullName>
    </submittedName>
</protein>
<dbReference type="Proteomes" id="UP000277896">
    <property type="component" value="Chromosome"/>
</dbReference>
<dbReference type="Pfam" id="PF00717">
    <property type="entry name" value="Peptidase_S24"/>
    <property type="match status" value="1"/>
</dbReference>
<keyword evidence="5" id="KW-1185">Reference proteome</keyword>
<sequence>MNNNDIFANNLKKLLADNQISRKQLSIALNVKYTTLADWLNARTFPRIKSIEKIANYFSIPKSFLIEDSSLNFISKNDHKDIIVKIPIIGNIAGGSPIFAEQNIDGTVDEVTSGLPSGENFYLRLVGQSMSPTIPNGSLVLIHRQPDVEDGEIAAVQVDNDTQATLKRVIRKNDTVILNPDNPAYQPIVLDDSHPGRIIGKAIRYTVQL</sequence>
<dbReference type="SUPFAM" id="SSF51306">
    <property type="entry name" value="LexA/Signal peptidase"/>
    <property type="match status" value="1"/>
</dbReference>
<reference evidence="3 5" key="1">
    <citation type="submission" date="2017-04" db="EMBL/GenBank/DDBJ databases">
        <title>In vitro and in silico characterization of Lactobacillus paraplantarum D2-1, a starter culture for soymilk fermentation.</title>
        <authorList>
            <person name="Endo A."/>
            <person name="Sasaki F."/>
            <person name="Maeno S."/>
            <person name="Kanesaki Y."/>
            <person name="Kubota E."/>
            <person name="Torres G.A."/>
            <person name="Tomita S."/>
            <person name="Nakagawa J."/>
        </authorList>
    </citation>
    <scope>NUCLEOTIDE SEQUENCE [LARGE SCALE GENOMIC DNA]</scope>
    <source>
        <strain evidence="3 5">D2-1</strain>
    </source>
</reference>
<dbReference type="EMBL" id="SEHH01000118">
    <property type="protein sequence ID" value="TBX38307.1"/>
    <property type="molecule type" value="Genomic_DNA"/>
</dbReference>
<dbReference type="PROSITE" id="PS50943">
    <property type="entry name" value="HTH_CROC1"/>
    <property type="match status" value="1"/>
</dbReference>
<evidence type="ECO:0000313" key="7">
    <source>
        <dbReference type="Proteomes" id="UP000292648"/>
    </source>
</evidence>
<dbReference type="AlphaFoldDB" id="A0A2I9DU20"/>
<dbReference type="InterPro" id="IPR010982">
    <property type="entry name" value="Lambda_DNA-bd_dom_sf"/>
</dbReference>